<evidence type="ECO:0000313" key="5">
    <source>
        <dbReference type="Proteomes" id="UP000539175"/>
    </source>
</evidence>
<dbReference type="Gene3D" id="3.40.50.2000">
    <property type="entry name" value="Glycogen Phosphorylase B"/>
    <property type="match status" value="1"/>
</dbReference>
<dbReference type="SUPFAM" id="SSF53756">
    <property type="entry name" value="UDP-Glycosyltransferase/glycogen phosphorylase"/>
    <property type="match status" value="1"/>
</dbReference>
<proteinExistence type="predicted"/>
<dbReference type="EMBL" id="JACIIZ010000010">
    <property type="protein sequence ID" value="MBB6252936.1"/>
    <property type="molecule type" value="Genomic_DNA"/>
</dbReference>
<organism evidence="4 5">
    <name type="scientific">Nitrospirillum iridis</name>
    <dbReference type="NCBI Taxonomy" id="765888"/>
    <lineage>
        <taxon>Bacteria</taxon>
        <taxon>Pseudomonadati</taxon>
        <taxon>Pseudomonadota</taxon>
        <taxon>Alphaproteobacteria</taxon>
        <taxon>Rhodospirillales</taxon>
        <taxon>Azospirillaceae</taxon>
        <taxon>Nitrospirillum</taxon>
    </lineage>
</organism>
<dbReference type="RefSeq" id="WP_184802866.1">
    <property type="nucleotide sequence ID" value="NZ_JACIIZ010000010.1"/>
</dbReference>
<dbReference type="AlphaFoldDB" id="A0A7X0B210"/>
<gene>
    <name evidence="4" type="ORF">FHS74_003505</name>
</gene>
<evidence type="ECO:0000259" key="3">
    <source>
        <dbReference type="Pfam" id="PF00534"/>
    </source>
</evidence>
<keyword evidence="2 4" id="KW-0808">Transferase</keyword>
<accession>A0A7X0B210</accession>
<dbReference type="CDD" id="cd03801">
    <property type="entry name" value="GT4_PimA-like"/>
    <property type="match status" value="1"/>
</dbReference>
<dbReference type="Proteomes" id="UP000539175">
    <property type="component" value="Unassembled WGS sequence"/>
</dbReference>
<reference evidence="4 5" key="1">
    <citation type="submission" date="2020-08" db="EMBL/GenBank/DDBJ databases">
        <title>Genomic Encyclopedia of Type Strains, Phase IV (KMG-IV): sequencing the most valuable type-strain genomes for metagenomic binning, comparative biology and taxonomic classification.</title>
        <authorList>
            <person name="Goeker M."/>
        </authorList>
    </citation>
    <scope>NUCLEOTIDE SEQUENCE [LARGE SCALE GENOMIC DNA]</scope>
    <source>
        <strain evidence="4 5">DSM 22198</strain>
    </source>
</reference>
<sequence length="564" mass="60492">MHNCAIDYYPTTFSADGPLVMGVNAANEGLINGLIRHATVDALVCHVRNEGEAKDFQARVERLGQGHRPHTMVRNGDTVALGRVGALFHPAPGFGPLAWVRRFGPQHAYSLCGISHTTATERVLDSIGNLMVAPVQPWDAVICTSTVVRRTYDRVLADWRDYLADRVGGRPFCPVQLPIIPLGVDVAAFAADATRDAAGQALRRQFGMGVDDIIILWVGRFNHRGKAHPIPAYLAVERMATQLKAPPAGGGAGRRVLFLQCGWFHDGDTRDAFIQAALDHAPTALHAFIDGRDPVARRGAWSAADIFLSLPDNIQETFGLTPIEAMAAGLPVVVSDWNGYRDTVRHGVDGFRIPTWMPPEGDGGDLAKAFTTGALSGDAYTGAACQAIGVDVGACANALLRLAEDPALRRRMGAAGQRRAADVYDWRHIIAAYQDLWAELARIRASAAAVAPRADGAPAHPLRADPFGSFASYATLALDDDTALRLGGVVSADRLTALRQSPLNQSAFPPLGDEMLCRAVLDRLARGSVRLGDLMGAYQGSDATLLRRTVSWLAKMGLVDLARG</sequence>
<dbReference type="Pfam" id="PF00534">
    <property type="entry name" value="Glycos_transf_1"/>
    <property type="match status" value="1"/>
</dbReference>
<name>A0A7X0B210_9PROT</name>
<evidence type="ECO:0000313" key="4">
    <source>
        <dbReference type="EMBL" id="MBB6252936.1"/>
    </source>
</evidence>
<feature type="domain" description="Glycosyl transferase family 1" evidence="3">
    <location>
        <begin position="203"/>
        <end position="354"/>
    </location>
</feature>
<dbReference type="InterPro" id="IPR001296">
    <property type="entry name" value="Glyco_trans_1"/>
</dbReference>
<keyword evidence="5" id="KW-1185">Reference proteome</keyword>
<dbReference type="GO" id="GO:0016757">
    <property type="term" value="F:glycosyltransferase activity"/>
    <property type="evidence" value="ECO:0007669"/>
    <property type="project" value="UniProtKB-KW"/>
</dbReference>
<evidence type="ECO:0000256" key="2">
    <source>
        <dbReference type="ARBA" id="ARBA00022679"/>
    </source>
</evidence>
<dbReference type="PANTHER" id="PTHR12526:SF510">
    <property type="entry name" value="D-INOSITOL 3-PHOSPHATE GLYCOSYLTRANSFERASE"/>
    <property type="match status" value="1"/>
</dbReference>
<protein>
    <submittedName>
        <fullName evidence="4">Glycosyltransferase involved in cell wall biosynthesis</fullName>
    </submittedName>
</protein>
<evidence type="ECO:0000256" key="1">
    <source>
        <dbReference type="ARBA" id="ARBA00022676"/>
    </source>
</evidence>
<dbReference type="PANTHER" id="PTHR12526">
    <property type="entry name" value="GLYCOSYLTRANSFERASE"/>
    <property type="match status" value="1"/>
</dbReference>
<comment type="caution">
    <text evidence="4">The sequence shown here is derived from an EMBL/GenBank/DDBJ whole genome shotgun (WGS) entry which is preliminary data.</text>
</comment>
<keyword evidence="1" id="KW-0328">Glycosyltransferase</keyword>